<proteinExistence type="predicted"/>
<dbReference type="Pfam" id="PF00563">
    <property type="entry name" value="EAL"/>
    <property type="match status" value="1"/>
</dbReference>
<evidence type="ECO:0000259" key="3">
    <source>
        <dbReference type="PROSITE" id="PS50887"/>
    </source>
</evidence>
<dbReference type="Pfam" id="PF03707">
    <property type="entry name" value="MHYT"/>
    <property type="match status" value="2"/>
</dbReference>
<feature type="domain" description="GGDEF" evidence="3">
    <location>
        <begin position="282"/>
        <end position="414"/>
    </location>
</feature>
<dbReference type="InterPro" id="IPR001633">
    <property type="entry name" value="EAL_dom"/>
</dbReference>
<dbReference type="Gene3D" id="3.30.70.270">
    <property type="match status" value="1"/>
</dbReference>
<evidence type="ECO:0000256" key="1">
    <source>
        <dbReference type="PROSITE-ProRule" id="PRU00244"/>
    </source>
</evidence>
<protein>
    <submittedName>
        <fullName evidence="5">EAL domain-containing protein</fullName>
    </submittedName>
</protein>
<organism evidence="5 6">
    <name type="scientific">Psychrobacillus faecigallinarum</name>
    <dbReference type="NCBI Taxonomy" id="2762235"/>
    <lineage>
        <taxon>Bacteria</taxon>
        <taxon>Bacillati</taxon>
        <taxon>Bacillota</taxon>
        <taxon>Bacilli</taxon>
        <taxon>Bacillales</taxon>
        <taxon>Bacillaceae</taxon>
        <taxon>Psychrobacillus</taxon>
    </lineage>
</organism>
<dbReference type="SMART" id="SM00267">
    <property type="entry name" value="GGDEF"/>
    <property type="match status" value="1"/>
</dbReference>
<dbReference type="PROSITE" id="PS50924">
    <property type="entry name" value="MHYT"/>
    <property type="match status" value="1"/>
</dbReference>
<comment type="caution">
    <text evidence="5">The sequence shown here is derived from an EMBL/GenBank/DDBJ whole genome shotgun (WGS) entry which is preliminary data.</text>
</comment>
<reference evidence="5 6" key="1">
    <citation type="submission" date="2020-08" db="EMBL/GenBank/DDBJ databases">
        <title>A Genomic Blueprint of the Chicken Gut Microbiome.</title>
        <authorList>
            <person name="Gilroy R."/>
            <person name="Ravi A."/>
            <person name="Getino M."/>
            <person name="Pursley I."/>
            <person name="Horton D.L."/>
            <person name="Alikhan N.-F."/>
            <person name="Baker D."/>
            <person name="Gharbi K."/>
            <person name="Hall N."/>
            <person name="Watson M."/>
            <person name="Adriaenssens E.M."/>
            <person name="Foster-Nyarko E."/>
            <person name="Jarju S."/>
            <person name="Secka A."/>
            <person name="Antonio M."/>
            <person name="Oren A."/>
            <person name="Chaudhuri R."/>
            <person name="La Ragione R.M."/>
            <person name="Hildebrand F."/>
            <person name="Pallen M.J."/>
        </authorList>
    </citation>
    <scope>NUCLEOTIDE SEQUENCE [LARGE SCALE GENOMIC DNA]</scope>
    <source>
        <strain evidence="5 6">Sa2BUA9</strain>
    </source>
</reference>
<dbReference type="Proteomes" id="UP000640786">
    <property type="component" value="Unassembled WGS sequence"/>
</dbReference>
<feature type="transmembrane region" description="Helical" evidence="1">
    <location>
        <begin position="17"/>
        <end position="40"/>
    </location>
</feature>
<dbReference type="InterPro" id="IPR029787">
    <property type="entry name" value="Nucleotide_cyclase"/>
</dbReference>
<feature type="domain" description="MHYT" evidence="4">
    <location>
        <begin position="17"/>
        <end position="209"/>
    </location>
</feature>
<dbReference type="InterPro" id="IPR005330">
    <property type="entry name" value="MHYT_dom"/>
</dbReference>
<dbReference type="InterPro" id="IPR000160">
    <property type="entry name" value="GGDEF_dom"/>
</dbReference>
<dbReference type="PANTHER" id="PTHR33121">
    <property type="entry name" value="CYCLIC DI-GMP PHOSPHODIESTERASE PDEF"/>
    <property type="match status" value="1"/>
</dbReference>
<keyword evidence="1" id="KW-1133">Transmembrane helix</keyword>
<dbReference type="Gene3D" id="3.20.20.450">
    <property type="entry name" value="EAL domain"/>
    <property type="match status" value="1"/>
</dbReference>
<evidence type="ECO:0000259" key="2">
    <source>
        <dbReference type="PROSITE" id="PS50883"/>
    </source>
</evidence>
<sequence length="684" mass="77563">MFRNYVEGDMVVIQGDYAASIVLLSVLIAVIASYSALAMNGRAQRNGFFHRYIWLLFASIAMGFGIWSMHFVGMSAFSLPVHMKYNVPLTVLSIVPAMIASFLAFYLSSLSKRGFWMYVLAGISMGTGISTMHYMGMYAMEMDIFYTYDRLLFAVSIGIAVAVSMIAVYIFSSLQLYMKNRWIQLCTAVIMGLAVSSMHYTGMSAITFYMPNDFPIHTLAHEMENIGGLVIIVTVGMAFLLGMLFLSGQIDRYVEYRTNFFDSYTKLPNRRSFEQDLQKHLFPEYLSIWHLNGLEELNKEYSYQFVDEVIKRLAEKFKSLAPASSELYRMEENRFAFLMKDVKDNSQVKEAMQRIADYLQKPLLIDGEKIYLSSVCAVAEANNKTEAVALYANVLSVIDHSSTNFVNEVIFYDPSIHTRTFERELVDDISRAIKDGELFLVYQPKVSLRGNQVEGLETLLRWNHPTHGLLSPAVFIPILETHNRMVGVTDWIIEQVCRQIANWREDGISFEQISINIPGEYVTSPKLLHVVKDNMQHYKVSASQLELEITETSFVRNIDKAIQAVIAFRKEGLSVALDDFGTGVSSLSYLKKMPISTLKIDKSFIDEIPASEKDSSIMEAMIGLGQSLKLTIVFEGVETKEQIEFLKNTCIMPVVQGYYFSKPQTSEEIVLWNQVHLATTKALA</sequence>
<dbReference type="PANTHER" id="PTHR33121:SF79">
    <property type="entry name" value="CYCLIC DI-GMP PHOSPHODIESTERASE PDED-RELATED"/>
    <property type="match status" value="1"/>
</dbReference>
<dbReference type="CDD" id="cd01948">
    <property type="entry name" value="EAL"/>
    <property type="match status" value="1"/>
</dbReference>
<feature type="transmembrane region" description="Helical" evidence="1">
    <location>
        <begin position="85"/>
        <end position="108"/>
    </location>
</feature>
<dbReference type="InterPro" id="IPR043128">
    <property type="entry name" value="Rev_trsase/Diguanyl_cyclase"/>
</dbReference>
<dbReference type="PROSITE" id="PS50887">
    <property type="entry name" value="GGDEF"/>
    <property type="match status" value="1"/>
</dbReference>
<dbReference type="SUPFAM" id="SSF141868">
    <property type="entry name" value="EAL domain-like"/>
    <property type="match status" value="1"/>
</dbReference>
<evidence type="ECO:0000259" key="4">
    <source>
        <dbReference type="PROSITE" id="PS50924"/>
    </source>
</evidence>
<accession>A0ABR8R6G7</accession>
<feature type="transmembrane region" description="Helical" evidence="1">
    <location>
        <begin position="115"/>
        <end position="139"/>
    </location>
</feature>
<gene>
    <name evidence="5" type="ORF">H9650_04580</name>
</gene>
<dbReference type="RefSeq" id="WP_191696670.1">
    <property type="nucleotide sequence ID" value="NZ_JACSQO010000001.1"/>
</dbReference>
<dbReference type="SMART" id="SM00052">
    <property type="entry name" value="EAL"/>
    <property type="match status" value="1"/>
</dbReference>
<feature type="domain" description="EAL" evidence="2">
    <location>
        <begin position="422"/>
        <end position="677"/>
    </location>
</feature>
<keyword evidence="1" id="KW-0812">Transmembrane</keyword>
<dbReference type="Pfam" id="PF00990">
    <property type="entry name" value="GGDEF"/>
    <property type="match status" value="1"/>
</dbReference>
<feature type="transmembrane region" description="Helical" evidence="1">
    <location>
        <begin position="52"/>
        <end position="73"/>
    </location>
</feature>
<dbReference type="PROSITE" id="PS50883">
    <property type="entry name" value="EAL"/>
    <property type="match status" value="1"/>
</dbReference>
<keyword evidence="6" id="KW-1185">Reference proteome</keyword>
<keyword evidence="1" id="KW-0472">Membrane</keyword>
<dbReference type="InterPro" id="IPR050706">
    <property type="entry name" value="Cyclic-di-GMP_PDE-like"/>
</dbReference>
<feature type="transmembrane region" description="Helical" evidence="1">
    <location>
        <begin position="151"/>
        <end position="171"/>
    </location>
</feature>
<dbReference type="EMBL" id="JACSQO010000001">
    <property type="protein sequence ID" value="MBD7943388.1"/>
    <property type="molecule type" value="Genomic_DNA"/>
</dbReference>
<dbReference type="SUPFAM" id="SSF55073">
    <property type="entry name" value="Nucleotide cyclase"/>
    <property type="match status" value="1"/>
</dbReference>
<dbReference type="InterPro" id="IPR035919">
    <property type="entry name" value="EAL_sf"/>
</dbReference>
<evidence type="ECO:0000313" key="5">
    <source>
        <dbReference type="EMBL" id="MBD7943388.1"/>
    </source>
</evidence>
<evidence type="ECO:0000313" key="6">
    <source>
        <dbReference type="Proteomes" id="UP000640786"/>
    </source>
</evidence>
<name>A0ABR8R6G7_9BACI</name>
<feature type="transmembrane region" description="Helical" evidence="1">
    <location>
        <begin position="226"/>
        <end position="247"/>
    </location>
</feature>
<feature type="transmembrane region" description="Helical" evidence="1">
    <location>
        <begin position="183"/>
        <end position="206"/>
    </location>
</feature>